<dbReference type="GO" id="GO:0000014">
    <property type="term" value="F:single-stranded DNA endodeoxyribonuclease activity"/>
    <property type="evidence" value="ECO:0007669"/>
    <property type="project" value="TreeGrafter"/>
</dbReference>
<dbReference type="EMBL" id="CAKXAJ010021601">
    <property type="protein sequence ID" value="CAH2226577.1"/>
    <property type="molecule type" value="Genomic_DNA"/>
</dbReference>
<dbReference type="GO" id="GO:0044774">
    <property type="term" value="P:mitotic DNA integrity checkpoint signaling"/>
    <property type="evidence" value="ECO:0007669"/>
    <property type="project" value="TreeGrafter"/>
</dbReference>
<dbReference type="GO" id="GO:0003697">
    <property type="term" value="F:single-stranded DNA binding"/>
    <property type="evidence" value="ECO:0007669"/>
    <property type="project" value="TreeGrafter"/>
</dbReference>
<dbReference type="GO" id="GO:0006303">
    <property type="term" value="P:double-strand break repair via nonhomologous end joining"/>
    <property type="evidence" value="ECO:0007669"/>
    <property type="project" value="TreeGrafter"/>
</dbReference>
<comment type="caution">
    <text evidence="1">The sequence shown here is derived from an EMBL/GenBank/DDBJ whole genome shotgun (WGS) entry which is preliminary data.</text>
</comment>
<gene>
    <name evidence="1" type="primary">jg24368</name>
    <name evidence="1" type="ORF">PAEG_LOCUS7278</name>
</gene>
<dbReference type="InterPro" id="IPR001888">
    <property type="entry name" value="Transposase_1"/>
</dbReference>
<dbReference type="GO" id="GO:0035861">
    <property type="term" value="C:site of double-strand break"/>
    <property type="evidence" value="ECO:0007669"/>
    <property type="project" value="TreeGrafter"/>
</dbReference>
<dbReference type="GO" id="GO:0044547">
    <property type="term" value="F:DNA topoisomerase binding"/>
    <property type="evidence" value="ECO:0007669"/>
    <property type="project" value="TreeGrafter"/>
</dbReference>
<reference evidence="1" key="1">
    <citation type="submission" date="2022-03" db="EMBL/GenBank/DDBJ databases">
        <authorList>
            <person name="Lindestad O."/>
        </authorList>
    </citation>
    <scope>NUCLEOTIDE SEQUENCE</scope>
</reference>
<dbReference type="PANTHER" id="PTHR46060">
    <property type="entry name" value="MARINER MOS1 TRANSPOSASE-LIKE PROTEIN"/>
    <property type="match status" value="1"/>
</dbReference>
<dbReference type="Gene3D" id="3.30.420.10">
    <property type="entry name" value="Ribonuclease H-like superfamily/Ribonuclease H"/>
    <property type="match status" value="1"/>
</dbReference>
<dbReference type="GO" id="GO:0000793">
    <property type="term" value="C:condensed chromosome"/>
    <property type="evidence" value="ECO:0007669"/>
    <property type="project" value="TreeGrafter"/>
</dbReference>
<dbReference type="Pfam" id="PF01359">
    <property type="entry name" value="Transposase_1"/>
    <property type="match status" value="1"/>
</dbReference>
<dbReference type="GO" id="GO:0042800">
    <property type="term" value="F:histone H3K4 methyltransferase activity"/>
    <property type="evidence" value="ECO:0007669"/>
    <property type="project" value="TreeGrafter"/>
</dbReference>
<dbReference type="GO" id="GO:0003690">
    <property type="term" value="F:double-stranded DNA binding"/>
    <property type="evidence" value="ECO:0007669"/>
    <property type="project" value="TreeGrafter"/>
</dbReference>
<dbReference type="GO" id="GO:0031297">
    <property type="term" value="P:replication fork processing"/>
    <property type="evidence" value="ECO:0007669"/>
    <property type="project" value="TreeGrafter"/>
</dbReference>
<dbReference type="GO" id="GO:0015074">
    <property type="term" value="P:DNA integration"/>
    <property type="evidence" value="ECO:0007669"/>
    <property type="project" value="TreeGrafter"/>
</dbReference>
<proteinExistence type="predicted"/>
<protein>
    <submittedName>
        <fullName evidence="1">Jg24368 protein</fullName>
    </submittedName>
</protein>
<dbReference type="InterPro" id="IPR036397">
    <property type="entry name" value="RNaseH_sf"/>
</dbReference>
<dbReference type="AlphaFoldDB" id="A0A8S4QWG7"/>
<dbReference type="OrthoDB" id="8147172at2759"/>
<accession>A0A8S4QWG7</accession>
<dbReference type="InterPro" id="IPR052709">
    <property type="entry name" value="Transposase-MT_Hybrid"/>
</dbReference>
<keyword evidence="2" id="KW-1185">Reference proteome</keyword>
<name>A0A8S4QWG7_9NEOP</name>
<dbReference type="Proteomes" id="UP000838756">
    <property type="component" value="Unassembled WGS sequence"/>
</dbReference>
<evidence type="ECO:0000313" key="1">
    <source>
        <dbReference type="EMBL" id="CAH2226577.1"/>
    </source>
</evidence>
<dbReference type="PANTHER" id="PTHR46060:SF2">
    <property type="entry name" value="HISTONE-LYSINE N-METHYLTRANSFERASE SETMAR"/>
    <property type="match status" value="1"/>
</dbReference>
<evidence type="ECO:0000313" key="2">
    <source>
        <dbReference type="Proteomes" id="UP000838756"/>
    </source>
</evidence>
<dbReference type="GO" id="GO:0005634">
    <property type="term" value="C:nucleus"/>
    <property type="evidence" value="ECO:0007669"/>
    <property type="project" value="TreeGrafter"/>
</dbReference>
<organism evidence="1 2">
    <name type="scientific">Pararge aegeria aegeria</name>
    <dbReference type="NCBI Taxonomy" id="348720"/>
    <lineage>
        <taxon>Eukaryota</taxon>
        <taxon>Metazoa</taxon>
        <taxon>Ecdysozoa</taxon>
        <taxon>Arthropoda</taxon>
        <taxon>Hexapoda</taxon>
        <taxon>Insecta</taxon>
        <taxon>Pterygota</taxon>
        <taxon>Neoptera</taxon>
        <taxon>Endopterygota</taxon>
        <taxon>Lepidoptera</taxon>
        <taxon>Glossata</taxon>
        <taxon>Ditrysia</taxon>
        <taxon>Papilionoidea</taxon>
        <taxon>Nymphalidae</taxon>
        <taxon>Satyrinae</taxon>
        <taxon>Satyrini</taxon>
        <taxon>Parargina</taxon>
        <taxon>Pararge</taxon>
    </lineage>
</organism>
<dbReference type="GO" id="GO:0000729">
    <property type="term" value="P:DNA double-strand break processing"/>
    <property type="evidence" value="ECO:0007669"/>
    <property type="project" value="TreeGrafter"/>
</dbReference>
<sequence length="155" mass="18236">MKNGSCTTRTCEKGRGQRPVRLYSVLKPGLTRNKVMLCLWWDWKEIIHYELLPPGRTTDPELYCEQLMRLKQEVERKRPELINRRSVVFHHDNAKPYKSLATQQKLREFGWEVLMQPLYSPELAPSDFHLFRSLQNSLGSVRLTRGLPKLLVAVF</sequence>
<dbReference type="GO" id="GO:0046975">
    <property type="term" value="F:histone H3K36 methyltransferase activity"/>
    <property type="evidence" value="ECO:0007669"/>
    <property type="project" value="TreeGrafter"/>
</dbReference>